<protein>
    <submittedName>
        <fullName evidence="1">General transcription factor II-I repeat domain-containing protein 2</fullName>
    </submittedName>
</protein>
<name>A0A8X6UMC8_NEPPI</name>
<evidence type="ECO:0000313" key="2">
    <source>
        <dbReference type="Proteomes" id="UP000887013"/>
    </source>
</evidence>
<evidence type="ECO:0000313" key="1">
    <source>
        <dbReference type="EMBL" id="GFU29051.1"/>
    </source>
</evidence>
<keyword evidence="2" id="KW-1185">Reference proteome</keyword>
<dbReference type="EMBL" id="BMAW01082406">
    <property type="protein sequence ID" value="GFU29051.1"/>
    <property type="molecule type" value="Genomic_DNA"/>
</dbReference>
<dbReference type="Proteomes" id="UP000887013">
    <property type="component" value="Unassembled WGS sequence"/>
</dbReference>
<dbReference type="AlphaFoldDB" id="A0A8X6UMC8"/>
<comment type="caution">
    <text evidence="1">The sequence shown here is derived from an EMBL/GenBank/DDBJ whole genome shotgun (WGS) entry which is preliminary data.</text>
</comment>
<sequence>MVNSLLKAGTHASYIVVYNIAEKNKALSDEELVKQCMLHVSDVFCPGKKSNFELIRPTRLSRKMVIRFETIDKNLTSQLESKND</sequence>
<accession>A0A8X6UMC8</accession>
<gene>
    <name evidence="1" type="primary">GTF2IRD2_383</name>
    <name evidence="1" type="ORF">NPIL_10021</name>
</gene>
<dbReference type="OrthoDB" id="6352818at2759"/>
<reference evidence="1" key="1">
    <citation type="submission" date="2020-08" db="EMBL/GenBank/DDBJ databases">
        <title>Multicomponent nature underlies the extraordinary mechanical properties of spider dragline silk.</title>
        <authorList>
            <person name="Kono N."/>
            <person name="Nakamura H."/>
            <person name="Mori M."/>
            <person name="Yoshida Y."/>
            <person name="Ohtoshi R."/>
            <person name="Malay A.D."/>
            <person name="Moran D.A.P."/>
            <person name="Tomita M."/>
            <person name="Numata K."/>
            <person name="Arakawa K."/>
        </authorList>
    </citation>
    <scope>NUCLEOTIDE SEQUENCE</scope>
</reference>
<proteinExistence type="predicted"/>
<organism evidence="1 2">
    <name type="scientific">Nephila pilipes</name>
    <name type="common">Giant wood spider</name>
    <name type="synonym">Nephila maculata</name>
    <dbReference type="NCBI Taxonomy" id="299642"/>
    <lineage>
        <taxon>Eukaryota</taxon>
        <taxon>Metazoa</taxon>
        <taxon>Ecdysozoa</taxon>
        <taxon>Arthropoda</taxon>
        <taxon>Chelicerata</taxon>
        <taxon>Arachnida</taxon>
        <taxon>Araneae</taxon>
        <taxon>Araneomorphae</taxon>
        <taxon>Entelegynae</taxon>
        <taxon>Araneoidea</taxon>
        <taxon>Nephilidae</taxon>
        <taxon>Nephila</taxon>
    </lineage>
</organism>